<dbReference type="EMBL" id="JAAAXW010000623">
    <property type="protein sequence ID" value="KAF9536614.1"/>
    <property type="molecule type" value="Genomic_DNA"/>
</dbReference>
<gene>
    <name evidence="1" type="ORF">EC957_010311</name>
</gene>
<accession>A0A9P6EVY2</accession>
<evidence type="ECO:0000313" key="1">
    <source>
        <dbReference type="EMBL" id="KAF9536614.1"/>
    </source>
</evidence>
<dbReference type="Proteomes" id="UP000723463">
    <property type="component" value="Unassembled WGS sequence"/>
</dbReference>
<organism evidence="1 2">
    <name type="scientific">Mortierella hygrophila</name>
    <dbReference type="NCBI Taxonomy" id="979708"/>
    <lineage>
        <taxon>Eukaryota</taxon>
        <taxon>Fungi</taxon>
        <taxon>Fungi incertae sedis</taxon>
        <taxon>Mucoromycota</taxon>
        <taxon>Mortierellomycotina</taxon>
        <taxon>Mortierellomycetes</taxon>
        <taxon>Mortierellales</taxon>
        <taxon>Mortierellaceae</taxon>
        <taxon>Mortierella</taxon>
    </lineage>
</organism>
<keyword evidence="2" id="KW-1185">Reference proteome</keyword>
<proteinExistence type="predicted"/>
<reference evidence="1" key="1">
    <citation type="journal article" date="2020" name="Fungal Divers.">
        <title>Resolving the Mortierellaceae phylogeny through synthesis of multi-gene phylogenetics and phylogenomics.</title>
        <authorList>
            <person name="Vandepol N."/>
            <person name="Liber J."/>
            <person name="Desiro A."/>
            <person name="Na H."/>
            <person name="Kennedy M."/>
            <person name="Barry K."/>
            <person name="Grigoriev I.V."/>
            <person name="Miller A.N."/>
            <person name="O'Donnell K."/>
            <person name="Stajich J.E."/>
            <person name="Bonito G."/>
        </authorList>
    </citation>
    <scope>NUCLEOTIDE SEQUENCE</scope>
    <source>
        <strain evidence="1">NRRL 2591</strain>
    </source>
</reference>
<evidence type="ECO:0000313" key="2">
    <source>
        <dbReference type="Proteomes" id="UP000723463"/>
    </source>
</evidence>
<protein>
    <submittedName>
        <fullName evidence="1">Uncharacterized protein</fullName>
    </submittedName>
</protein>
<sequence>MVNPQQHACRTIFFPKSKPSGPDFMKMHQGPSNFSERDWNDALSTVSTTKIEGHAKNFRKHWPDNVYISMVVEYPTNWTDKLPAPSELPKGPSSIQQVVINISDDNFGDIPPQEYEVRGAGPAEQPRRHGYTFH</sequence>
<comment type="caution">
    <text evidence="1">The sequence shown here is derived from an EMBL/GenBank/DDBJ whole genome shotgun (WGS) entry which is preliminary data.</text>
</comment>
<name>A0A9P6EVY2_9FUNG</name>
<dbReference type="AlphaFoldDB" id="A0A9P6EVY2"/>